<feature type="transmembrane region" description="Helical" evidence="1">
    <location>
        <begin position="6"/>
        <end position="27"/>
    </location>
</feature>
<feature type="transmembrane region" description="Helical" evidence="1">
    <location>
        <begin position="39"/>
        <end position="64"/>
    </location>
</feature>
<sequence length="106" mass="12065">MDVFTYFRFVFWFLLCLSVIAFAVTAFQRTERLNTFGLGFLIFTIIGTCVILLGTEGFVIDAYALEGDAVTTYLCLATCGVSSLAFVTHIWRGVRREKRQDPRRGY</sequence>
<reference evidence="2 3" key="1">
    <citation type="submission" date="2018-06" db="EMBL/GenBank/DDBJ databases">
        <authorList>
            <consortium name="Pathogen Informatics"/>
            <person name="Doyle S."/>
        </authorList>
    </citation>
    <scope>NUCLEOTIDE SEQUENCE [LARGE SCALE GENOMIC DNA]</scope>
    <source>
        <strain evidence="2 3">NCTC13163</strain>
    </source>
</reference>
<evidence type="ECO:0000313" key="3">
    <source>
        <dbReference type="Proteomes" id="UP000254060"/>
    </source>
</evidence>
<keyword evidence="1" id="KW-1133">Transmembrane helix</keyword>
<protein>
    <submittedName>
        <fullName evidence="2">Uncharacterized protein</fullName>
    </submittedName>
</protein>
<dbReference type="STRING" id="1397694.GCA_000702585_00765"/>
<dbReference type="RefSeq" id="WP_029334098.1">
    <property type="nucleotide sequence ID" value="NZ_UGGP01000001.1"/>
</dbReference>
<dbReference type="AlphaFoldDB" id="A0A377FR29"/>
<name>A0A377FR29_9BACL</name>
<dbReference type="Proteomes" id="UP000254060">
    <property type="component" value="Unassembled WGS sequence"/>
</dbReference>
<gene>
    <name evidence="2" type="ORF">NCTC13163_00245</name>
</gene>
<dbReference type="EMBL" id="UGGP01000001">
    <property type="protein sequence ID" value="STO06905.1"/>
    <property type="molecule type" value="Genomic_DNA"/>
</dbReference>
<evidence type="ECO:0000256" key="1">
    <source>
        <dbReference type="SAM" id="Phobius"/>
    </source>
</evidence>
<evidence type="ECO:0000313" key="2">
    <source>
        <dbReference type="EMBL" id="STO06905.1"/>
    </source>
</evidence>
<keyword evidence="1" id="KW-0812">Transmembrane</keyword>
<accession>A0A377FR29</accession>
<proteinExistence type="predicted"/>
<feature type="transmembrane region" description="Helical" evidence="1">
    <location>
        <begin position="70"/>
        <end position="94"/>
    </location>
</feature>
<keyword evidence="1" id="KW-0472">Membrane</keyword>
<organism evidence="2 3">
    <name type="scientific">Exiguobacterium aurantiacum</name>
    <dbReference type="NCBI Taxonomy" id="33987"/>
    <lineage>
        <taxon>Bacteria</taxon>
        <taxon>Bacillati</taxon>
        <taxon>Bacillota</taxon>
        <taxon>Bacilli</taxon>
        <taxon>Bacillales</taxon>
        <taxon>Bacillales Family XII. Incertae Sedis</taxon>
        <taxon>Exiguobacterium</taxon>
    </lineage>
</organism>